<accession>A0A927C7U6</accession>
<evidence type="ECO:0000256" key="9">
    <source>
        <dbReference type="ARBA" id="ARBA00023136"/>
    </source>
</evidence>
<dbReference type="PRINTS" id="PR00344">
    <property type="entry name" value="BCTRLSENSOR"/>
</dbReference>
<feature type="domain" description="HAMP" evidence="12">
    <location>
        <begin position="308"/>
        <end position="360"/>
    </location>
</feature>
<feature type="coiled-coil region" evidence="10">
    <location>
        <begin position="341"/>
        <end position="375"/>
    </location>
</feature>
<feature type="transmembrane region" description="Helical" evidence="11">
    <location>
        <begin position="20"/>
        <end position="41"/>
    </location>
</feature>
<dbReference type="Gene3D" id="6.10.340.10">
    <property type="match status" value="1"/>
</dbReference>
<dbReference type="Gene3D" id="3.30.565.10">
    <property type="entry name" value="Histidine kinase-like ATPase, C-terminal domain"/>
    <property type="match status" value="1"/>
</dbReference>
<name>A0A927C7U6_9BACL</name>
<keyword evidence="10" id="KW-0175">Coiled coil</keyword>
<dbReference type="PANTHER" id="PTHR34220:SF7">
    <property type="entry name" value="SENSOR HISTIDINE KINASE YPDA"/>
    <property type="match status" value="1"/>
</dbReference>
<evidence type="ECO:0000256" key="11">
    <source>
        <dbReference type="SAM" id="Phobius"/>
    </source>
</evidence>
<evidence type="ECO:0000256" key="1">
    <source>
        <dbReference type="ARBA" id="ARBA00000085"/>
    </source>
</evidence>
<dbReference type="SMART" id="SM00304">
    <property type="entry name" value="HAMP"/>
    <property type="match status" value="1"/>
</dbReference>
<dbReference type="InterPro" id="IPR003660">
    <property type="entry name" value="HAMP_dom"/>
</dbReference>
<dbReference type="SMART" id="SM00387">
    <property type="entry name" value="HATPase_c"/>
    <property type="match status" value="1"/>
</dbReference>
<dbReference type="CDD" id="cd06225">
    <property type="entry name" value="HAMP"/>
    <property type="match status" value="1"/>
</dbReference>
<dbReference type="AlphaFoldDB" id="A0A927C7U6"/>
<proteinExistence type="predicted"/>
<dbReference type="Pfam" id="PF00672">
    <property type="entry name" value="HAMP"/>
    <property type="match status" value="1"/>
</dbReference>
<comment type="catalytic activity">
    <reaction evidence="1">
        <text>ATP + protein L-histidine = ADP + protein N-phospho-L-histidine.</text>
        <dbReference type="EC" id="2.7.13.3"/>
    </reaction>
</comment>
<evidence type="ECO:0000256" key="6">
    <source>
        <dbReference type="ARBA" id="ARBA00022679"/>
    </source>
</evidence>
<dbReference type="Proteomes" id="UP000639396">
    <property type="component" value="Unassembled WGS sequence"/>
</dbReference>
<dbReference type="Pfam" id="PF02518">
    <property type="entry name" value="HATPase_c"/>
    <property type="match status" value="1"/>
</dbReference>
<dbReference type="EMBL" id="JACXJA010000005">
    <property type="protein sequence ID" value="MBD2861116.1"/>
    <property type="molecule type" value="Genomic_DNA"/>
</dbReference>
<dbReference type="GO" id="GO:0005886">
    <property type="term" value="C:plasma membrane"/>
    <property type="evidence" value="ECO:0007669"/>
    <property type="project" value="UniProtKB-SubCell"/>
</dbReference>
<evidence type="ECO:0000259" key="12">
    <source>
        <dbReference type="PROSITE" id="PS50885"/>
    </source>
</evidence>
<dbReference type="GO" id="GO:0000155">
    <property type="term" value="F:phosphorelay sensor kinase activity"/>
    <property type="evidence" value="ECO:0007669"/>
    <property type="project" value="InterPro"/>
</dbReference>
<dbReference type="InterPro" id="IPR003594">
    <property type="entry name" value="HATPase_dom"/>
</dbReference>
<keyword evidence="7 13" id="KW-0418">Kinase</keyword>
<evidence type="ECO:0000256" key="7">
    <source>
        <dbReference type="ARBA" id="ARBA00022777"/>
    </source>
</evidence>
<dbReference type="Pfam" id="PF06580">
    <property type="entry name" value="His_kinase"/>
    <property type="match status" value="1"/>
</dbReference>
<dbReference type="EC" id="2.7.13.3" evidence="3"/>
<protein>
    <recommendedName>
        <fullName evidence="3">histidine kinase</fullName>
        <ecNumber evidence="3">2.7.13.3</ecNumber>
    </recommendedName>
</protein>
<evidence type="ECO:0000256" key="10">
    <source>
        <dbReference type="SAM" id="Coils"/>
    </source>
</evidence>
<evidence type="ECO:0000256" key="3">
    <source>
        <dbReference type="ARBA" id="ARBA00012438"/>
    </source>
</evidence>
<dbReference type="RefSeq" id="WP_190924867.1">
    <property type="nucleotide sequence ID" value="NZ_JACXJA010000005.1"/>
</dbReference>
<comment type="caution">
    <text evidence="13">The sequence shown here is derived from an EMBL/GenBank/DDBJ whole genome shotgun (WGS) entry which is preliminary data.</text>
</comment>
<keyword evidence="14" id="KW-1185">Reference proteome</keyword>
<sequence length="580" mass="65551">MQRLVSLFAAQPFKSFQVRMFLYLIIIGSVPVCIALTFFYVQSAERTEAEWKAAVSAKHDRVTRQLEKEMRELEYVYRSLLETPGLELWLKSGKIGLEEEDAAMRRVKESIVHSASYRLEYRKHIIDFCFAIEGGSSFCAAGSPLDYESRASKMPVNRSDFFVREEGRNRISWVGPLYGSDYYVDGSIRILADMTRILDEIRGDSGLSNLALWDPDTGSVLFESGTRQPGMEQGTSLFLSEKDAFLRAGPDVIVSQRPLSVPGQTWMSYVEVPNTDGMALKSTMRNTVIVFFTIVLAVSIVSSVLFSALFSRPLHSLRRLMKRAESGDLKAYWTSGSVREIDELGNSYNQMLNRLEETIKQAKLEESLKKEAEIEALQYQLNPHFLYNTLNTIKWVAKIHKTPQISDAVSALVRLLQASLGKKGDFLTLKEEIALLRDYMAIQSFRYGDLVKLNLDVDPLASVCLVPKLMLQPLVENALIHGLANSPREGEITIRAWLDRDMLLCQVQDNGIGIAEPDGVVNPQHNPASSKERMSGIGLRNIRERIKLYYGPDYKMHVFSKLNVGTTVRLSLPIHRNEES</sequence>
<evidence type="ECO:0000256" key="4">
    <source>
        <dbReference type="ARBA" id="ARBA00022475"/>
    </source>
</evidence>
<comment type="subcellular location">
    <subcellularLocation>
        <location evidence="2">Cell membrane</location>
        <topology evidence="2">Multi-pass membrane protein</topology>
    </subcellularLocation>
</comment>
<evidence type="ECO:0000256" key="5">
    <source>
        <dbReference type="ARBA" id="ARBA00022553"/>
    </source>
</evidence>
<dbReference type="PANTHER" id="PTHR34220">
    <property type="entry name" value="SENSOR HISTIDINE KINASE YPDA"/>
    <property type="match status" value="1"/>
</dbReference>
<dbReference type="SUPFAM" id="SSF158472">
    <property type="entry name" value="HAMP domain-like"/>
    <property type="match status" value="1"/>
</dbReference>
<evidence type="ECO:0000256" key="8">
    <source>
        <dbReference type="ARBA" id="ARBA00023012"/>
    </source>
</evidence>
<gene>
    <name evidence="13" type="ORF">IDH45_03825</name>
</gene>
<dbReference type="InterPro" id="IPR036890">
    <property type="entry name" value="HATPase_C_sf"/>
</dbReference>
<keyword evidence="11" id="KW-1133">Transmembrane helix</keyword>
<dbReference type="PROSITE" id="PS50885">
    <property type="entry name" value="HAMP"/>
    <property type="match status" value="1"/>
</dbReference>
<keyword evidence="5" id="KW-0597">Phosphoprotein</keyword>
<dbReference type="InterPro" id="IPR050640">
    <property type="entry name" value="Bact_2-comp_sensor_kinase"/>
</dbReference>
<keyword evidence="9 11" id="KW-0472">Membrane</keyword>
<dbReference type="SUPFAM" id="SSF55874">
    <property type="entry name" value="ATPase domain of HSP90 chaperone/DNA topoisomerase II/histidine kinase"/>
    <property type="match status" value="1"/>
</dbReference>
<dbReference type="InterPro" id="IPR004358">
    <property type="entry name" value="Sig_transdc_His_kin-like_C"/>
</dbReference>
<keyword evidence="4" id="KW-1003">Cell membrane</keyword>
<evidence type="ECO:0000313" key="13">
    <source>
        <dbReference type="EMBL" id="MBD2861116.1"/>
    </source>
</evidence>
<organism evidence="13 14">
    <name type="scientific">Paenibacillus oceani</name>
    <dbReference type="NCBI Taxonomy" id="2772510"/>
    <lineage>
        <taxon>Bacteria</taxon>
        <taxon>Bacillati</taxon>
        <taxon>Bacillota</taxon>
        <taxon>Bacilli</taxon>
        <taxon>Bacillales</taxon>
        <taxon>Paenibacillaceae</taxon>
        <taxon>Paenibacillus</taxon>
    </lineage>
</organism>
<keyword evidence="11" id="KW-0812">Transmembrane</keyword>
<evidence type="ECO:0000313" key="14">
    <source>
        <dbReference type="Proteomes" id="UP000639396"/>
    </source>
</evidence>
<reference evidence="13" key="1">
    <citation type="submission" date="2020-09" db="EMBL/GenBank/DDBJ databases">
        <title>A novel bacterium of genus Paenibacillus, isolated from South China Sea.</title>
        <authorList>
            <person name="Huang H."/>
            <person name="Mo K."/>
            <person name="Hu Y."/>
        </authorList>
    </citation>
    <scope>NUCLEOTIDE SEQUENCE</scope>
    <source>
        <strain evidence="13">IB182363</strain>
    </source>
</reference>
<keyword evidence="6" id="KW-0808">Transferase</keyword>
<dbReference type="InterPro" id="IPR010559">
    <property type="entry name" value="Sig_transdc_His_kin_internal"/>
</dbReference>
<keyword evidence="8" id="KW-0902">Two-component regulatory system</keyword>
<feature type="transmembrane region" description="Helical" evidence="11">
    <location>
        <begin position="288"/>
        <end position="310"/>
    </location>
</feature>
<evidence type="ECO:0000256" key="2">
    <source>
        <dbReference type="ARBA" id="ARBA00004651"/>
    </source>
</evidence>